<evidence type="ECO:0000313" key="2">
    <source>
        <dbReference type="EMBL" id="KRZ65605.1"/>
    </source>
</evidence>
<accession>A0A0V1M8S4</accession>
<dbReference type="EMBL" id="JYDO01000323">
    <property type="protein sequence ID" value="KRZ65605.1"/>
    <property type="molecule type" value="Genomic_DNA"/>
</dbReference>
<feature type="transmembrane region" description="Helical" evidence="1">
    <location>
        <begin position="41"/>
        <end position="63"/>
    </location>
</feature>
<gene>
    <name evidence="3" type="ORF">T10_3417</name>
    <name evidence="2" type="ORF">T10_5680</name>
</gene>
<comment type="caution">
    <text evidence="3">The sequence shown here is derived from an EMBL/GenBank/DDBJ whole genome shotgun (WGS) entry which is preliminary data.</text>
</comment>
<dbReference type="EMBL" id="JYDO01000185">
    <property type="protein sequence ID" value="KRZ67810.1"/>
    <property type="molecule type" value="Genomic_DNA"/>
</dbReference>
<proteinExistence type="predicted"/>
<dbReference type="AlphaFoldDB" id="A0A0V1M8S4"/>
<protein>
    <submittedName>
        <fullName evidence="3">Uncharacterized protein</fullName>
    </submittedName>
</protein>
<sequence>MLQRHTPPFKISSAPFSKVTTLRGWAKATKRTPNSIDARSLIMVVFMSRSPVVLLAYLSTLLLRLAHEPRA</sequence>
<evidence type="ECO:0000256" key="1">
    <source>
        <dbReference type="SAM" id="Phobius"/>
    </source>
</evidence>
<reference evidence="3 4" key="1">
    <citation type="submission" date="2015-01" db="EMBL/GenBank/DDBJ databases">
        <title>Evolution of Trichinella species and genotypes.</title>
        <authorList>
            <person name="Korhonen P.K."/>
            <person name="Edoardo P."/>
            <person name="Giuseppe L.R."/>
            <person name="Gasser R.B."/>
        </authorList>
    </citation>
    <scope>NUCLEOTIDE SEQUENCE [LARGE SCALE GENOMIC DNA]</scope>
    <source>
        <strain evidence="3">ISS1980</strain>
    </source>
</reference>
<keyword evidence="4" id="KW-1185">Reference proteome</keyword>
<keyword evidence="1" id="KW-0472">Membrane</keyword>
<keyword evidence="1" id="KW-1133">Transmembrane helix</keyword>
<organism evidence="3 4">
    <name type="scientific">Trichinella papuae</name>
    <dbReference type="NCBI Taxonomy" id="268474"/>
    <lineage>
        <taxon>Eukaryota</taxon>
        <taxon>Metazoa</taxon>
        <taxon>Ecdysozoa</taxon>
        <taxon>Nematoda</taxon>
        <taxon>Enoplea</taxon>
        <taxon>Dorylaimia</taxon>
        <taxon>Trichinellida</taxon>
        <taxon>Trichinellidae</taxon>
        <taxon>Trichinella</taxon>
    </lineage>
</organism>
<keyword evidence="1" id="KW-0812">Transmembrane</keyword>
<evidence type="ECO:0000313" key="4">
    <source>
        <dbReference type="Proteomes" id="UP000054843"/>
    </source>
</evidence>
<name>A0A0V1M8S4_9BILA</name>
<evidence type="ECO:0000313" key="3">
    <source>
        <dbReference type="EMBL" id="KRZ67810.1"/>
    </source>
</evidence>
<dbReference type="Proteomes" id="UP000054843">
    <property type="component" value="Unassembled WGS sequence"/>
</dbReference>